<feature type="non-terminal residue" evidence="1">
    <location>
        <position position="218"/>
    </location>
</feature>
<organism evidence="1">
    <name type="scientific">Cyprideis torosa</name>
    <dbReference type="NCBI Taxonomy" id="163714"/>
    <lineage>
        <taxon>Eukaryota</taxon>
        <taxon>Metazoa</taxon>
        <taxon>Ecdysozoa</taxon>
        <taxon>Arthropoda</taxon>
        <taxon>Crustacea</taxon>
        <taxon>Oligostraca</taxon>
        <taxon>Ostracoda</taxon>
        <taxon>Podocopa</taxon>
        <taxon>Podocopida</taxon>
        <taxon>Cytherocopina</taxon>
        <taxon>Cytheroidea</taxon>
        <taxon>Cytherideidae</taxon>
        <taxon>Cyprideis</taxon>
    </lineage>
</organism>
<protein>
    <submittedName>
        <fullName evidence="1">Uncharacterized protein</fullName>
    </submittedName>
</protein>
<dbReference type="EMBL" id="OB717037">
    <property type="protein sequence ID" value="CAD7239149.1"/>
    <property type="molecule type" value="Genomic_DNA"/>
</dbReference>
<dbReference type="PANTHER" id="PTHR42779:SF1">
    <property type="entry name" value="PROTEIN YNJB"/>
    <property type="match status" value="1"/>
</dbReference>
<gene>
    <name evidence="1" type="ORF">CTOB1V02_LOCUS16964</name>
</gene>
<reference evidence="1" key="1">
    <citation type="submission" date="2020-11" db="EMBL/GenBank/DDBJ databases">
        <authorList>
            <person name="Tran Van P."/>
        </authorList>
    </citation>
    <scope>NUCLEOTIDE SEQUENCE</scope>
</reference>
<sequence length="218" mass="23796">VVQEADGQTVYFHAWGGSDRINAYLGWVANRVSDEYGVTLKHVKVGDIAEVVGQLEAAELAGRHENGNVDLMWVNGENFAALKRHGLLWGSFAQHLPHAQWVKDSPAIVQDFSVPVEGLESPWGEAQLVFIYDSAVVKTPPGSAQALLAFVKDGGRFSYPAPPAFHGTTFIKQLLIELTADTEAAMTLASPVNAVDFDDVTKPLWEYLDLLHPFLRGG</sequence>
<dbReference type="OrthoDB" id="10677344at2759"/>
<evidence type="ECO:0000313" key="1">
    <source>
        <dbReference type="EMBL" id="CAD7239149.1"/>
    </source>
</evidence>
<accession>A0A7R8X257</accession>
<dbReference type="AlphaFoldDB" id="A0A7R8X257"/>
<dbReference type="PANTHER" id="PTHR42779">
    <property type="entry name" value="PROTEIN YNJB"/>
    <property type="match status" value="1"/>
</dbReference>
<name>A0A7R8X257_9CRUS</name>
<dbReference type="SUPFAM" id="SSF53850">
    <property type="entry name" value="Periplasmic binding protein-like II"/>
    <property type="match status" value="1"/>
</dbReference>
<proteinExistence type="predicted"/>
<feature type="non-terminal residue" evidence="1">
    <location>
        <position position="1"/>
    </location>
</feature>
<dbReference type="Gene3D" id="3.40.190.10">
    <property type="entry name" value="Periplasmic binding protein-like II"/>
    <property type="match status" value="2"/>
</dbReference>
<dbReference type="NCBIfam" id="NF008633">
    <property type="entry name" value="PRK11622.1"/>
    <property type="match status" value="1"/>
</dbReference>